<dbReference type="RefSeq" id="WP_140392760.1">
    <property type="nucleotide sequence ID" value="NZ_BMJD01000006.1"/>
</dbReference>
<dbReference type="AlphaFoldDB" id="A0A9W5TVS8"/>
<dbReference type="Proteomes" id="UP000621492">
    <property type="component" value="Unassembled WGS sequence"/>
</dbReference>
<gene>
    <name evidence="2" type="ORF">GCM10011409_12380</name>
</gene>
<evidence type="ECO:0000256" key="1">
    <source>
        <dbReference type="SAM" id="MobiDB-lite"/>
    </source>
</evidence>
<evidence type="ECO:0000313" key="3">
    <source>
        <dbReference type="Proteomes" id="UP000621492"/>
    </source>
</evidence>
<feature type="compositionally biased region" description="Polar residues" evidence="1">
    <location>
        <begin position="40"/>
        <end position="64"/>
    </location>
</feature>
<dbReference type="EMBL" id="BMJD01000006">
    <property type="protein sequence ID" value="GGB36494.1"/>
    <property type="molecule type" value="Genomic_DNA"/>
</dbReference>
<comment type="caution">
    <text evidence="2">The sequence shown here is derived from an EMBL/GenBank/DDBJ whole genome shotgun (WGS) entry which is preliminary data.</text>
</comment>
<protein>
    <submittedName>
        <fullName evidence="2">Uncharacterized protein</fullName>
    </submittedName>
</protein>
<name>A0A9W5TVS8_9BACI</name>
<accession>A0A9W5TVS8</accession>
<sequence>MIEPDEKSTEQRAKSIERYRKSIELRAKSIEWGKVDRATAKSQLSSVEGRSSSMTTINHNKNPK</sequence>
<proteinExistence type="predicted"/>
<organism evidence="2 3">
    <name type="scientific">Lentibacillus populi</name>
    <dbReference type="NCBI Taxonomy" id="1827502"/>
    <lineage>
        <taxon>Bacteria</taxon>
        <taxon>Bacillati</taxon>
        <taxon>Bacillota</taxon>
        <taxon>Bacilli</taxon>
        <taxon>Bacillales</taxon>
        <taxon>Bacillaceae</taxon>
        <taxon>Lentibacillus</taxon>
    </lineage>
</organism>
<reference evidence="2" key="2">
    <citation type="submission" date="2020-09" db="EMBL/GenBank/DDBJ databases">
        <authorList>
            <person name="Sun Q."/>
            <person name="Zhou Y."/>
        </authorList>
    </citation>
    <scope>NUCLEOTIDE SEQUENCE</scope>
    <source>
        <strain evidence="2">CGMCC 1.15454</strain>
    </source>
</reference>
<reference evidence="2" key="1">
    <citation type="journal article" date="2014" name="Int. J. Syst. Evol. Microbiol.">
        <title>Complete genome sequence of Corynebacterium casei LMG S-19264T (=DSM 44701T), isolated from a smear-ripened cheese.</title>
        <authorList>
            <consortium name="US DOE Joint Genome Institute (JGI-PGF)"/>
            <person name="Walter F."/>
            <person name="Albersmeier A."/>
            <person name="Kalinowski J."/>
            <person name="Ruckert C."/>
        </authorList>
    </citation>
    <scope>NUCLEOTIDE SEQUENCE</scope>
    <source>
        <strain evidence="2">CGMCC 1.15454</strain>
    </source>
</reference>
<feature type="region of interest" description="Disordered" evidence="1">
    <location>
        <begin position="38"/>
        <end position="64"/>
    </location>
</feature>
<evidence type="ECO:0000313" key="2">
    <source>
        <dbReference type="EMBL" id="GGB36494.1"/>
    </source>
</evidence>
<keyword evidence="3" id="KW-1185">Reference proteome</keyword>